<dbReference type="InParanoid" id="A7F479"/>
<evidence type="ECO:0000313" key="2">
    <source>
        <dbReference type="EMBL" id="EDN97550.1"/>
    </source>
</evidence>
<dbReference type="EMBL" id="CH476641">
    <property type="protein sequence ID" value="EDN97550.1"/>
    <property type="molecule type" value="Genomic_DNA"/>
</dbReference>
<evidence type="ECO:0000256" key="1">
    <source>
        <dbReference type="SAM" id="MobiDB-lite"/>
    </source>
</evidence>
<accession>A7F479</accession>
<reference evidence="3" key="1">
    <citation type="journal article" date="2011" name="PLoS Genet.">
        <title>Genomic analysis of the necrotrophic fungal pathogens Sclerotinia sclerotiorum and Botrytis cinerea.</title>
        <authorList>
            <person name="Amselem J."/>
            <person name="Cuomo C.A."/>
            <person name="van Kan J.A."/>
            <person name="Viaud M."/>
            <person name="Benito E.P."/>
            <person name="Couloux A."/>
            <person name="Coutinho P.M."/>
            <person name="de Vries R.P."/>
            <person name="Dyer P.S."/>
            <person name="Fillinger S."/>
            <person name="Fournier E."/>
            <person name="Gout L."/>
            <person name="Hahn M."/>
            <person name="Kohn L."/>
            <person name="Lapalu N."/>
            <person name="Plummer K.M."/>
            <person name="Pradier J.M."/>
            <person name="Quevillon E."/>
            <person name="Sharon A."/>
            <person name="Simon A."/>
            <person name="ten Have A."/>
            <person name="Tudzynski B."/>
            <person name="Tudzynski P."/>
            <person name="Wincker P."/>
            <person name="Andrew M."/>
            <person name="Anthouard V."/>
            <person name="Beever R.E."/>
            <person name="Beffa R."/>
            <person name="Benoit I."/>
            <person name="Bouzid O."/>
            <person name="Brault B."/>
            <person name="Chen Z."/>
            <person name="Choquer M."/>
            <person name="Collemare J."/>
            <person name="Cotton P."/>
            <person name="Danchin E.G."/>
            <person name="Da Silva C."/>
            <person name="Gautier A."/>
            <person name="Giraud C."/>
            <person name="Giraud T."/>
            <person name="Gonzalez C."/>
            <person name="Grossetete S."/>
            <person name="Guldener U."/>
            <person name="Henrissat B."/>
            <person name="Howlett B.J."/>
            <person name="Kodira C."/>
            <person name="Kretschmer M."/>
            <person name="Lappartient A."/>
            <person name="Leroch M."/>
            <person name="Levis C."/>
            <person name="Mauceli E."/>
            <person name="Neuveglise C."/>
            <person name="Oeser B."/>
            <person name="Pearson M."/>
            <person name="Poulain J."/>
            <person name="Poussereau N."/>
            <person name="Quesneville H."/>
            <person name="Rascle C."/>
            <person name="Schumacher J."/>
            <person name="Segurens B."/>
            <person name="Sexton A."/>
            <person name="Silva E."/>
            <person name="Sirven C."/>
            <person name="Soanes D.M."/>
            <person name="Talbot N.J."/>
            <person name="Templeton M."/>
            <person name="Yandava C."/>
            <person name="Yarden O."/>
            <person name="Zeng Q."/>
            <person name="Rollins J.A."/>
            <person name="Lebrun M.H."/>
            <person name="Dickman M."/>
        </authorList>
    </citation>
    <scope>NUCLEOTIDE SEQUENCE [LARGE SCALE GENOMIC DNA]</scope>
    <source>
        <strain evidence="3">ATCC 18683 / 1980 / Ss-1</strain>
    </source>
</reference>
<proteinExistence type="predicted"/>
<feature type="compositionally biased region" description="Basic and acidic residues" evidence="1">
    <location>
        <begin position="1"/>
        <end position="15"/>
    </location>
</feature>
<dbReference type="RefSeq" id="XP_001586417.1">
    <property type="nucleotide sequence ID" value="XM_001586367.1"/>
</dbReference>
<dbReference type="HOGENOM" id="CLU_3359995_0_0_1"/>
<dbReference type="Proteomes" id="UP000001312">
    <property type="component" value="Unassembled WGS sequence"/>
</dbReference>
<gene>
    <name evidence="2" type="ORF">SS1G_12401</name>
</gene>
<organism evidence="2 3">
    <name type="scientific">Sclerotinia sclerotiorum (strain ATCC 18683 / 1980 / Ss-1)</name>
    <name type="common">White mold</name>
    <name type="synonym">Whetzelinia sclerotiorum</name>
    <dbReference type="NCBI Taxonomy" id="665079"/>
    <lineage>
        <taxon>Eukaryota</taxon>
        <taxon>Fungi</taxon>
        <taxon>Dikarya</taxon>
        <taxon>Ascomycota</taxon>
        <taxon>Pezizomycotina</taxon>
        <taxon>Leotiomycetes</taxon>
        <taxon>Helotiales</taxon>
        <taxon>Sclerotiniaceae</taxon>
        <taxon>Sclerotinia</taxon>
    </lineage>
</organism>
<sequence>MGCSMDKIDSPADTKPKKKSFMDDDEDNIPALKAHP</sequence>
<name>A7F479_SCLS1</name>
<protein>
    <submittedName>
        <fullName evidence="2">Uncharacterized protein</fullName>
    </submittedName>
</protein>
<dbReference type="GeneID" id="5482509"/>
<evidence type="ECO:0000313" key="3">
    <source>
        <dbReference type="Proteomes" id="UP000001312"/>
    </source>
</evidence>
<dbReference type="AlphaFoldDB" id="A7F479"/>
<feature type="region of interest" description="Disordered" evidence="1">
    <location>
        <begin position="1"/>
        <end position="36"/>
    </location>
</feature>
<keyword evidence="3" id="KW-1185">Reference proteome</keyword>
<dbReference type="KEGG" id="ssl:SS1G_12401"/>